<evidence type="ECO:0000313" key="1">
    <source>
        <dbReference type="EMBL" id="MBD8014950.1"/>
    </source>
</evidence>
<proteinExistence type="predicted"/>
<protein>
    <submittedName>
        <fullName evidence="1">DUF2971 domain-containing protein</fullName>
    </submittedName>
</protein>
<accession>A0ABR8WD48</accession>
<sequence>MESEKTLAGKLEQHALQGFNKQITRIQEAGQSLYHYTGLTSLMGMIETNRLWMSKGTFLNDSSELVYFSGILKTVLDKMQVSDKGNLWGMFIEELQQTLDHFMKEIEESGFEVYVFSMSQTEDSLALWYNYAKGDGYNIGFSAEELLEKINHYLLETGLLHGLVVYSRREQETILEDLLMESFELISGYQEEQVTSVLADHFFSVMASCAIFFKDATFKSEEEYRIAIISRGELDGKVKFRARNGVIIPYIEVSFEEKLPISHITIGPKNNIDIAKSGIEHYVRSKGYDLETVTVSKSVAALRY</sequence>
<reference evidence="1 2" key="1">
    <citation type="submission" date="2020-08" db="EMBL/GenBank/DDBJ databases">
        <title>A Genomic Blueprint of the Chicken Gut Microbiome.</title>
        <authorList>
            <person name="Gilroy R."/>
            <person name="Ravi A."/>
            <person name="Getino M."/>
            <person name="Pursley I."/>
            <person name="Horton D.L."/>
            <person name="Alikhan N.-F."/>
            <person name="Baker D."/>
            <person name="Gharbi K."/>
            <person name="Hall N."/>
            <person name="Watson M."/>
            <person name="Adriaenssens E.M."/>
            <person name="Foster-Nyarko E."/>
            <person name="Jarju S."/>
            <person name="Secka A."/>
            <person name="Antonio M."/>
            <person name="Oren A."/>
            <person name="Chaudhuri R."/>
            <person name="La Ragione R.M."/>
            <person name="Hildebrand F."/>
            <person name="Pallen M.J."/>
        </authorList>
    </citation>
    <scope>NUCLEOTIDE SEQUENCE [LARGE SCALE GENOMIC DNA]</scope>
    <source>
        <strain evidence="1 2">Sa1BUA13</strain>
    </source>
</reference>
<keyword evidence="2" id="KW-1185">Reference proteome</keyword>
<dbReference type="RefSeq" id="WP_191715180.1">
    <property type="nucleotide sequence ID" value="NZ_JACSPU010000003.1"/>
</dbReference>
<name>A0ABR8WD48_9BACL</name>
<organism evidence="1 2">
    <name type="scientific">Planococcus wigleyi</name>
    <dbReference type="NCBI Taxonomy" id="2762216"/>
    <lineage>
        <taxon>Bacteria</taxon>
        <taxon>Bacillati</taxon>
        <taxon>Bacillota</taxon>
        <taxon>Bacilli</taxon>
        <taxon>Bacillales</taxon>
        <taxon>Caryophanaceae</taxon>
        <taxon>Planococcus</taxon>
    </lineage>
</organism>
<dbReference type="Proteomes" id="UP000658980">
    <property type="component" value="Unassembled WGS sequence"/>
</dbReference>
<dbReference type="EMBL" id="JACSPU010000003">
    <property type="protein sequence ID" value="MBD8014950.1"/>
    <property type="molecule type" value="Genomic_DNA"/>
</dbReference>
<comment type="caution">
    <text evidence="1">The sequence shown here is derived from an EMBL/GenBank/DDBJ whole genome shotgun (WGS) entry which is preliminary data.</text>
</comment>
<gene>
    <name evidence="1" type="ORF">H9630_08975</name>
</gene>
<dbReference type="InterPro" id="IPR021352">
    <property type="entry name" value="DUF2971"/>
</dbReference>
<evidence type="ECO:0000313" key="2">
    <source>
        <dbReference type="Proteomes" id="UP000658980"/>
    </source>
</evidence>
<dbReference type="Pfam" id="PF11185">
    <property type="entry name" value="DUF2971"/>
    <property type="match status" value="1"/>
</dbReference>